<dbReference type="Gene3D" id="1.10.287.130">
    <property type="match status" value="1"/>
</dbReference>
<keyword evidence="10" id="KW-1185">Reference proteome</keyword>
<comment type="caution">
    <text evidence="9">The sequence shown here is derived from an EMBL/GenBank/DDBJ whole genome shotgun (WGS) entry which is preliminary data.</text>
</comment>
<keyword evidence="5" id="KW-0175">Coiled coil</keyword>
<evidence type="ECO:0000256" key="6">
    <source>
        <dbReference type="SAM" id="Phobius"/>
    </source>
</evidence>
<evidence type="ECO:0000259" key="7">
    <source>
        <dbReference type="PROSITE" id="PS50109"/>
    </source>
</evidence>
<dbReference type="InterPro" id="IPR003661">
    <property type="entry name" value="HisK_dim/P_dom"/>
</dbReference>
<gene>
    <name evidence="9" type="ORF">HNP60_000073</name>
</gene>
<dbReference type="EMBL" id="JACHKA010000001">
    <property type="protein sequence ID" value="MBB5984099.1"/>
    <property type="molecule type" value="Genomic_DNA"/>
</dbReference>
<reference evidence="9 10" key="1">
    <citation type="submission" date="2020-08" db="EMBL/GenBank/DDBJ databases">
        <title>Exploring microbial biodiversity for novel pathways involved in the catabolism of aromatic compounds derived from lignin.</title>
        <authorList>
            <person name="Elkins J."/>
        </authorList>
    </citation>
    <scope>NUCLEOTIDE SEQUENCE [LARGE SCALE GENOMIC DNA]</scope>
    <source>
        <strain evidence="9 10">B1D3A</strain>
    </source>
</reference>
<dbReference type="InterPro" id="IPR036890">
    <property type="entry name" value="HATPase_C_sf"/>
</dbReference>
<feature type="transmembrane region" description="Helical" evidence="6">
    <location>
        <begin position="20"/>
        <end position="41"/>
    </location>
</feature>
<organism evidence="9 10">
    <name type="scientific">Sphingobium lignivorans</name>
    <dbReference type="NCBI Taxonomy" id="2735886"/>
    <lineage>
        <taxon>Bacteria</taxon>
        <taxon>Pseudomonadati</taxon>
        <taxon>Pseudomonadota</taxon>
        <taxon>Alphaproteobacteria</taxon>
        <taxon>Sphingomonadales</taxon>
        <taxon>Sphingomonadaceae</taxon>
        <taxon>Sphingobium</taxon>
    </lineage>
</organism>
<dbReference type="PROSITE" id="PS50109">
    <property type="entry name" value="HIS_KIN"/>
    <property type="match status" value="1"/>
</dbReference>
<keyword evidence="6" id="KW-1133">Transmembrane helix</keyword>
<dbReference type="Pfam" id="PF00072">
    <property type="entry name" value="Response_reg"/>
    <property type="match status" value="1"/>
</dbReference>
<dbReference type="SMART" id="SM00388">
    <property type="entry name" value="HisKA"/>
    <property type="match status" value="1"/>
</dbReference>
<dbReference type="RefSeq" id="WP_184148791.1">
    <property type="nucleotide sequence ID" value="NZ_JACHKA010000001.1"/>
</dbReference>
<evidence type="ECO:0000313" key="9">
    <source>
        <dbReference type="EMBL" id="MBB5984099.1"/>
    </source>
</evidence>
<comment type="catalytic activity">
    <reaction evidence="1">
        <text>ATP + protein L-histidine = ADP + protein N-phospho-L-histidine.</text>
        <dbReference type="EC" id="2.7.13.3"/>
    </reaction>
</comment>
<dbReference type="Pfam" id="PF02518">
    <property type="entry name" value="HATPase_c"/>
    <property type="match status" value="1"/>
</dbReference>
<evidence type="ECO:0000256" key="5">
    <source>
        <dbReference type="SAM" id="Coils"/>
    </source>
</evidence>
<evidence type="ECO:0000256" key="3">
    <source>
        <dbReference type="ARBA" id="ARBA00022553"/>
    </source>
</evidence>
<feature type="coiled-coil region" evidence="5">
    <location>
        <begin position="242"/>
        <end position="284"/>
    </location>
</feature>
<dbReference type="Gene3D" id="3.30.565.10">
    <property type="entry name" value="Histidine kinase-like ATPase, C-terminal domain"/>
    <property type="match status" value="1"/>
</dbReference>
<proteinExistence type="predicted"/>
<dbReference type="PANTHER" id="PTHR43065">
    <property type="entry name" value="SENSOR HISTIDINE KINASE"/>
    <property type="match status" value="1"/>
</dbReference>
<evidence type="ECO:0000256" key="4">
    <source>
        <dbReference type="PROSITE-ProRule" id="PRU00169"/>
    </source>
</evidence>
<dbReference type="InterPro" id="IPR036097">
    <property type="entry name" value="HisK_dim/P_sf"/>
</dbReference>
<dbReference type="Proteomes" id="UP001138540">
    <property type="component" value="Unassembled WGS sequence"/>
</dbReference>
<feature type="domain" description="Histidine kinase" evidence="7">
    <location>
        <begin position="292"/>
        <end position="513"/>
    </location>
</feature>
<dbReference type="SUPFAM" id="SSF47384">
    <property type="entry name" value="Homodimeric domain of signal transducing histidine kinase"/>
    <property type="match status" value="1"/>
</dbReference>
<dbReference type="CDD" id="cd00082">
    <property type="entry name" value="HisKA"/>
    <property type="match status" value="1"/>
</dbReference>
<evidence type="ECO:0000256" key="2">
    <source>
        <dbReference type="ARBA" id="ARBA00012438"/>
    </source>
</evidence>
<dbReference type="PRINTS" id="PR00344">
    <property type="entry name" value="BCTRLSENSOR"/>
</dbReference>
<protein>
    <recommendedName>
        <fullName evidence="2">histidine kinase</fullName>
        <ecNumber evidence="2">2.7.13.3</ecNumber>
    </recommendedName>
</protein>
<name>A0ABR6NCZ0_9SPHN</name>
<dbReference type="InterPro" id="IPR003594">
    <property type="entry name" value="HATPase_dom"/>
</dbReference>
<feature type="transmembrane region" description="Helical" evidence="6">
    <location>
        <begin position="203"/>
        <end position="221"/>
    </location>
</feature>
<accession>A0ABR6NCZ0</accession>
<dbReference type="InterPro" id="IPR011006">
    <property type="entry name" value="CheY-like_superfamily"/>
</dbReference>
<dbReference type="InterPro" id="IPR005467">
    <property type="entry name" value="His_kinase_dom"/>
</dbReference>
<feature type="domain" description="Response regulatory" evidence="8">
    <location>
        <begin position="542"/>
        <end position="655"/>
    </location>
</feature>
<dbReference type="PROSITE" id="PS50110">
    <property type="entry name" value="RESPONSE_REGULATORY"/>
    <property type="match status" value="1"/>
</dbReference>
<dbReference type="Gene3D" id="3.40.50.2300">
    <property type="match status" value="1"/>
</dbReference>
<evidence type="ECO:0000256" key="1">
    <source>
        <dbReference type="ARBA" id="ARBA00000085"/>
    </source>
</evidence>
<dbReference type="InterPro" id="IPR001789">
    <property type="entry name" value="Sig_transdc_resp-reg_receiver"/>
</dbReference>
<dbReference type="InterPro" id="IPR004358">
    <property type="entry name" value="Sig_transdc_His_kin-like_C"/>
</dbReference>
<keyword evidence="6" id="KW-0812">Transmembrane</keyword>
<keyword evidence="3 4" id="KW-0597">Phosphoprotein</keyword>
<dbReference type="SMART" id="SM00387">
    <property type="entry name" value="HATPase_c"/>
    <property type="match status" value="1"/>
</dbReference>
<keyword evidence="6" id="KW-0472">Membrane</keyword>
<dbReference type="PANTHER" id="PTHR43065:SF42">
    <property type="entry name" value="TWO-COMPONENT SENSOR PPRA"/>
    <property type="match status" value="1"/>
</dbReference>
<evidence type="ECO:0000259" key="8">
    <source>
        <dbReference type="PROSITE" id="PS50110"/>
    </source>
</evidence>
<evidence type="ECO:0000313" key="10">
    <source>
        <dbReference type="Proteomes" id="UP001138540"/>
    </source>
</evidence>
<dbReference type="EC" id="2.7.13.3" evidence="2"/>
<dbReference type="SUPFAM" id="SSF52172">
    <property type="entry name" value="CheY-like"/>
    <property type="match status" value="1"/>
</dbReference>
<dbReference type="SUPFAM" id="SSF55874">
    <property type="entry name" value="ATPase domain of HSP90 chaperone/DNA topoisomerase II/histidine kinase"/>
    <property type="match status" value="1"/>
</dbReference>
<feature type="modified residue" description="4-aspartylphosphate" evidence="4">
    <location>
        <position position="592"/>
    </location>
</feature>
<dbReference type="SMART" id="SM00448">
    <property type="entry name" value="REC"/>
    <property type="match status" value="1"/>
</dbReference>
<sequence length="665" mass="71151">MTEDAEGLDDSVDELPRWRRWVPFVLAVVFAIALGCLIYLAGHAADLRDRAIALQRHSYQVMLQAKTVEARIGSAETLLARYVISHDAAVGRQFQDEWGTAMRELVALERSTRGNARQSAAVARLRAAMTDRGSTLTEIALRVRYQQSLGALGQLEATRKEASVRTIADALKTIADLAEAERARHNVQVDQSQSRVNRLNDSYSVIGLGLFLAAIGALWFANAALNERRYARRLAAAEAARVDNLEAAVLQRTEELREANAKLYREMEERIQAEQSLRQLQKMEALGKLTGGIAHDFNNMLAVVVGGIDVARRQMGKDPEKAITHLDSAIEGANHAAALIERLLAFARAEPLLPDQVDIDRLIAGMEDLLARAIGGGVRVELALDAGDWPVWVDRAQLESALVNMAINARDAMDGRGTLTIATERLTLKEQEIGQCTAGDHVCLSVTDTGTGMTPDVLERIFEPFFTTKAIGKGTGLGMSQIFGFVSQCRGAIDIRSAPGEGTCVRLLLPRLAEGQGFGATSPSVGAFAPADAAGPAGGGLTILVVEDDPRVLRSTLAALAALGHASLPCDHPGKAAELLEAHPDIDLILSDVLMPDMSGPEMIETLGAVLAQRPVIFVTGFAGDKGMTAQLAGFPILRKPFTVAQLAQAIADAAASPHDGKAAA</sequence>